<dbReference type="GO" id="GO:0008443">
    <property type="term" value="F:phosphofructokinase activity"/>
    <property type="evidence" value="ECO:0007669"/>
    <property type="project" value="TreeGrafter"/>
</dbReference>
<evidence type="ECO:0000313" key="8">
    <source>
        <dbReference type="EMBL" id="GEM49311.1"/>
    </source>
</evidence>
<keyword evidence="3" id="KW-0547">Nucleotide-binding</keyword>
<evidence type="ECO:0000256" key="2">
    <source>
        <dbReference type="ARBA" id="ARBA00022679"/>
    </source>
</evidence>
<dbReference type="InterPro" id="IPR011611">
    <property type="entry name" value="PfkB_dom"/>
</dbReference>
<proteinExistence type="inferred from homology"/>
<organism evidence="8 9">
    <name type="scientific">Deinococcus cellulosilyticus (strain DSM 18568 / NBRC 106333 / KACC 11606 / 5516J-15)</name>
    <dbReference type="NCBI Taxonomy" id="1223518"/>
    <lineage>
        <taxon>Bacteria</taxon>
        <taxon>Thermotogati</taxon>
        <taxon>Deinococcota</taxon>
        <taxon>Deinococci</taxon>
        <taxon>Deinococcales</taxon>
        <taxon>Deinococcaceae</taxon>
        <taxon>Deinococcus</taxon>
    </lineage>
</organism>
<evidence type="ECO:0000256" key="5">
    <source>
        <dbReference type="ARBA" id="ARBA00022840"/>
    </source>
</evidence>
<comment type="caution">
    <text evidence="8">The sequence shown here is derived from an EMBL/GenBank/DDBJ whole genome shotgun (WGS) entry which is preliminary data.</text>
</comment>
<dbReference type="RefSeq" id="WP_146889631.1">
    <property type="nucleotide sequence ID" value="NZ_BJXB01000032.1"/>
</dbReference>
<evidence type="ECO:0000259" key="7">
    <source>
        <dbReference type="Pfam" id="PF00294"/>
    </source>
</evidence>
<evidence type="ECO:0000256" key="1">
    <source>
        <dbReference type="ARBA" id="ARBA00010688"/>
    </source>
</evidence>
<dbReference type="Pfam" id="PF00294">
    <property type="entry name" value="PfkB"/>
    <property type="match status" value="1"/>
</dbReference>
<name>A0A511NAB9_DEIC1</name>
<dbReference type="InterPro" id="IPR002173">
    <property type="entry name" value="Carboh/pur_kinase_PfkB_CS"/>
</dbReference>
<feature type="domain" description="Carbohydrate kinase PfkB" evidence="7">
    <location>
        <begin position="10"/>
        <end position="281"/>
    </location>
</feature>
<reference evidence="8 9" key="1">
    <citation type="submission" date="2019-07" db="EMBL/GenBank/DDBJ databases">
        <title>Whole genome shotgun sequence of Deinococcus cellulosilyticus NBRC 106333.</title>
        <authorList>
            <person name="Hosoyama A."/>
            <person name="Uohara A."/>
            <person name="Ohji S."/>
            <person name="Ichikawa N."/>
        </authorList>
    </citation>
    <scope>NUCLEOTIDE SEQUENCE [LARGE SCALE GENOMIC DNA]</scope>
    <source>
        <strain evidence="8 9">NBRC 106333</strain>
    </source>
</reference>
<dbReference type="Proteomes" id="UP000321306">
    <property type="component" value="Unassembled WGS sequence"/>
</dbReference>
<keyword evidence="5" id="KW-0067">ATP-binding</keyword>
<dbReference type="AlphaFoldDB" id="A0A511NAB9"/>
<evidence type="ECO:0000256" key="4">
    <source>
        <dbReference type="ARBA" id="ARBA00022777"/>
    </source>
</evidence>
<dbReference type="EMBL" id="BJXB01000032">
    <property type="protein sequence ID" value="GEM49311.1"/>
    <property type="molecule type" value="Genomic_DNA"/>
</dbReference>
<dbReference type="PROSITE" id="PS00584">
    <property type="entry name" value="PFKB_KINASES_2"/>
    <property type="match status" value="1"/>
</dbReference>
<dbReference type="CDD" id="cd01164">
    <property type="entry name" value="FruK_PfkB_like"/>
    <property type="match status" value="1"/>
</dbReference>
<dbReference type="PIRSF" id="PIRSF000535">
    <property type="entry name" value="1PFK/6PFK/LacC"/>
    <property type="match status" value="1"/>
</dbReference>
<dbReference type="GO" id="GO:0005829">
    <property type="term" value="C:cytosol"/>
    <property type="evidence" value="ECO:0007669"/>
    <property type="project" value="TreeGrafter"/>
</dbReference>
<accession>A0A511NAB9</accession>
<keyword evidence="4 8" id="KW-0418">Kinase</keyword>
<dbReference type="Gene3D" id="3.40.1190.20">
    <property type="match status" value="1"/>
</dbReference>
<dbReference type="InterPro" id="IPR029056">
    <property type="entry name" value="Ribokinase-like"/>
</dbReference>
<comment type="similarity">
    <text evidence="1">Belongs to the carbohydrate kinase PfkB family.</text>
</comment>
<sequence>MIIALTPNSCIDRVLHLDRKVTPNNLHRVNHSVEYAGGKGVNLARVVRALGGEVLLAGFLGGFNGLKFRHLMQQEGLEGVFLELPGETRECQILLDGSDHPTEINEKGLTVNHQDWQTLMEKLPEGKLAICGSLPPGDTLGHFQDLLQRLPAKPVVDTSGPALTSAISQGVLLCKPNEHELAGIVGSKLNSMEEAFEAASQLYQTHRTPILLTLGAQGAALVNEKVHHVRSPSIMVKNPIGAGDSLLGAYLWATDQGYAPEEALRWGVAAGAECARKGGPAFVTREGVTELYQQTRSLQPS</sequence>
<dbReference type="PANTHER" id="PTHR46566">
    <property type="entry name" value="1-PHOSPHOFRUCTOKINASE-RELATED"/>
    <property type="match status" value="1"/>
</dbReference>
<evidence type="ECO:0000256" key="6">
    <source>
        <dbReference type="PIRNR" id="PIRNR000535"/>
    </source>
</evidence>
<protein>
    <submittedName>
        <fullName evidence="8">1-phosphofructokinase</fullName>
    </submittedName>
</protein>
<dbReference type="OrthoDB" id="9801219at2"/>
<dbReference type="SUPFAM" id="SSF53613">
    <property type="entry name" value="Ribokinase-like"/>
    <property type="match status" value="1"/>
</dbReference>
<dbReference type="GO" id="GO:0005524">
    <property type="term" value="F:ATP binding"/>
    <property type="evidence" value="ECO:0007669"/>
    <property type="project" value="UniProtKB-KW"/>
</dbReference>
<evidence type="ECO:0000256" key="3">
    <source>
        <dbReference type="ARBA" id="ARBA00022741"/>
    </source>
</evidence>
<dbReference type="PANTHER" id="PTHR46566:SF2">
    <property type="entry name" value="ATP-DEPENDENT 6-PHOSPHOFRUCTOKINASE ISOZYME 2"/>
    <property type="match status" value="1"/>
</dbReference>
<evidence type="ECO:0000313" key="9">
    <source>
        <dbReference type="Proteomes" id="UP000321306"/>
    </source>
</evidence>
<keyword evidence="2 6" id="KW-0808">Transferase</keyword>
<dbReference type="InterPro" id="IPR017583">
    <property type="entry name" value="Tagatose/fructose_Pkinase"/>
</dbReference>
<keyword evidence="9" id="KW-1185">Reference proteome</keyword>
<gene>
    <name evidence="8" type="ORF">DC3_49460</name>
</gene>
<dbReference type="NCBIfam" id="TIGR03168">
    <property type="entry name" value="1-PFK"/>
    <property type="match status" value="1"/>
</dbReference>